<evidence type="ECO:0000256" key="1">
    <source>
        <dbReference type="ARBA" id="ARBA00001964"/>
    </source>
</evidence>
<dbReference type="Gene3D" id="3.40.50.1220">
    <property type="entry name" value="TPP-binding domain"/>
    <property type="match status" value="1"/>
</dbReference>
<comment type="cofactor">
    <cofactor evidence="1">
        <name>thiamine diphosphate</name>
        <dbReference type="ChEBI" id="CHEBI:58937"/>
    </cofactor>
</comment>
<gene>
    <name evidence="8" type="ORF">J2W36_000990</name>
</gene>
<feature type="domain" description="Thiamine pyrophosphate enzyme central" evidence="5">
    <location>
        <begin position="197"/>
        <end position="321"/>
    </location>
</feature>
<keyword evidence="9" id="KW-1185">Reference proteome</keyword>
<dbReference type="Gene3D" id="3.40.50.970">
    <property type="match status" value="2"/>
</dbReference>
<dbReference type="Pfam" id="PF00205">
    <property type="entry name" value="TPP_enzyme_M"/>
    <property type="match status" value="1"/>
</dbReference>
<dbReference type="CDD" id="cd07035">
    <property type="entry name" value="TPP_PYR_POX_like"/>
    <property type="match status" value="1"/>
</dbReference>
<dbReference type="InterPro" id="IPR045229">
    <property type="entry name" value="TPP_enz"/>
</dbReference>
<dbReference type="RefSeq" id="WP_307688572.1">
    <property type="nucleotide sequence ID" value="NZ_JAUSRO010000003.1"/>
</dbReference>
<dbReference type="Pfam" id="PF02776">
    <property type="entry name" value="TPP_enzyme_N"/>
    <property type="match status" value="1"/>
</dbReference>
<feature type="domain" description="Thiamine pyrophosphate enzyme TPP-binding" evidence="6">
    <location>
        <begin position="386"/>
        <end position="528"/>
    </location>
</feature>
<dbReference type="PANTHER" id="PTHR18968">
    <property type="entry name" value="THIAMINE PYROPHOSPHATE ENZYMES"/>
    <property type="match status" value="1"/>
</dbReference>
<dbReference type="SUPFAM" id="SSF52518">
    <property type="entry name" value="Thiamin diphosphate-binding fold (THDP-binding)"/>
    <property type="match status" value="2"/>
</dbReference>
<dbReference type="EC" id="2.2.1.6" evidence="8"/>
<keyword evidence="3 4" id="KW-0786">Thiamine pyrophosphate</keyword>
<dbReference type="SUPFAM" id="SSF52467">
    <property type="entry name" value="DHS-like NAD/FAD-binding domain"/>
    <property type="match status" value="1"/>
</dbReference>
<dbReference type="InterPro" id="IPR011766">
    <property type="entry name" value="TPP_enzyme_TPP-bd"/>
</dbReference>
<evidence type="ECO:0000259" key="6">
    <source>
        <dbReference type="Pfam" id="PF02775"/>
    </source>
</evidence>
<evidence type="ECO:0000256" key="2">
    <source>
        <dbReference type="ARBA" id="ARBA00007812"/>
    </source>
</evidence>
<comment type="similarity">
    <text evidence="2 4">Belongs to the TPP enzyme family.</text>
</comment>
<dbReference type="InterPro" id="IPR012001">
    <property type="entry name" value="Thiamin_PyroP_enz_TPP-bd_dom"/>
</dbReference>
<evidence type="ECO:0000313" key="9">
    <source>
        <dbReference type="Proteomes" id="UP001226867"/>
    </source>
</evidence>
<dbReference type="InterPro" id="IPR012000">
    <property type="entry name" value="Thiamin_PyroP_enz_cen_dom"/>
</dbReference>
<evidence type="ECO:0000256" key="4">
    <source>
        <dbReference type="RuleBase" id="RU362132"/>
    </source>
</evidence>
<evidence type="ECO:0000259" key="5">
    <source>
        <dbReference type="Pfam" id="PF00205"/>
    </source>
</evidence>
<name>A0ABT9S337_9BURK</name>
<dbReference type="Proteomes" id="UP001226867">
    <property type="component" value="Unassembled WGS sequence"/>
</dbReference>
<dbReference type="GO" id="GO:0003984">
    <property type="term" value="F:acetolactate synthase activity"/>
    <property type="evidence" value="ECO:0007669"/>
    <property type="project" value="UniProtKB-EC"/>
</dbReference>
<evidence type="ECO:0000313" key="8">
    <source>
        <dbReference type="EMBL" id="MDP9898746.1"/>
    </source>
</evidence>
<proteinExistence type="inferred from homology"/>
<dbReference type="Pfam" id="PF02775">
    <property type="entry name" value="TPP_enzyme_C"/>
    <property type="match status" value="1"/>
</dbReference>
<sequence length="540" mass="56502">MTPISPRRGAEALIQSLQAAGVKRIFTLSGNHIMSLFDAAFGSGIELVHTRHEASAVHMADAWSRITGQVGIALVTGGPGHANAVSALYTAQMAEAPVVLLSGHAPNDQLGLGAFQEIRQAEMAGPVCKAAWTCAHADNVAADLASAIRLARSGRPGPVHLSLPTDVLEGMTAASVPAQGAFAPEPMPLDPGVAALLIEHLAQAERPMILVGPSCMTRAGRALTQALEKATGVPVIGMESPRGVGDASLGVFAQLLSRADCLVLVGKRLDFTLKFGTAFPAATQVHQVDPDVVEIERSRRALGDRLHATAQADADSALRALTQAARAVAGSAWLDEARAELAYRPAAWDSAASQMRGRLHPVQVLRPLQAVLDSHPESVLVCDGGEIGQWAMACLRAPHRVNNGVAGSIGAGLPYALAARCAQPDAPVVAVMGDGTVGFHIAEFDTAIRYGLPLLVVVGNDARWNAEHQIQLRDYGAERLIGCELLPTRYDLVAQAFGAHGECVTEAGSLLPAVHRALLSGMPACLNVMIEGVPAPQIRR</sequence>
<protein>
    <submittedName>
        <fullName evidence="8">Acetolactate synthase-1/2/3 large subunit</fullName>
        <ecNumber evidence="8">2.2.1.6</ecNumber>
    </submittedName>
</protein>
<evidence type="ECO:0000259" key="7">
    <source>
        <dbReference type="Pfam" id="PF02776"/>
    </source>
</evidence>
<dbReference type="InterPro" id="IPR029035">
    <property type="entry name" value="DHS-like_NAD/FAD-binding_dom"/>
</dbReference>
<reference evidence="8 9" key="1">
    <citation type="submission" date="2023-07" db="EMBL/GenBank/DDBJ databases">
        <title>Sorghum-associated microbial communities from plants grown in Nebraska, USA.</title>
        <authorList>
            <person name="Schachtman D."/>
        </authorList>
    </citation>
    <scope>NUCLEOTIDE SEQUENCE [LARGE SCALE GENOMIC DNA]</scope>
    <source>
        <strain evidence="8 9">DS1607</strain>
    </source>
</reference>
<dbReference type="PANTHER" id="PTHR18968:SF166">
    <property type="entry name" value="2-HYDROXYACYL-COA LYASE 2"/>
    <property type="match status" value="1"/>
</dbReference>
<keyword evidence="8" id="KW-0808">Transferase</keyword>
<dbReference type="InterPro" id="IPR029061">
    <property type="entry name" value="THDP-binding"/>
</dbReference>
<accession>A0ABT9S337</accession>
<dbReference type="EMBL" id="JAUSRO010000003">
    <property type="protein sequence ID" value="MDP9898746.1"/>
    <property type="molecule type" value="Genomic_DNA"/>
</dbReference>
<dbReference type="CDD" id="cd02004">
    <property type="entry name" value="TPP_BZL_OCoD_HPCL"/>
    <property type="match status" value="1"/>
</dbReference>
<comment type="caution">
    <text evidence="8">The sequence shown here is derived from an EMBL/GenBank/DDBJ whole genome shotgun (WGS) entry which is preliminary data.</text>
</comment>
<feature type="domain" description="Thiamine pyrophosphate enzyme N-terminal TPP-binding" evidence="7">
    <location>
        <begin position="8"/>
        <end position="123"/>
    </location>
</feature>
<evidence type="ECO:0000256" key="3">
    <source>
        <dbReference type="ARBA" id="ARBA00023052"/>
    </source>
</evidence>
<organism evidence="8 9">
    <name type="scientific">Variovorax ginsengisoli</name>
    <dbReference type="NCBI Taxonomy" id="363844"/>
    <lineage>
        <taxon>Bacteria</taxon>
        <taxon>Pseudomonadati</taxon>
        <taxon>Pseudomonadota</taxon>
        <taxon>Betaproteobacteria</taxon>
        <taxon>Burkholderiales</taxon>
        <taxon>Comamonadaceae</taxon>
        <taxon>Variovorax</taxon>
    </lineage>
</organism>